<reference evidence="2" key="2">
    <citation type="journal article" date="2015" name="Genome Biol.">
        <title>Comparative genomics of Steinernema reveals deeply conserved gene regulatory networks.</title>
        <authorList>
            <person name="Dillman A.R."/>
            <person name="Macchietto M."/>
            <person name="Porter C.F."/>
            <person name="Rogers A."/>
            <person name="Williams B."/>
            <person name="Antoshechkin I."/>
            <person name="Lee M.M."/>
            <person name="Goodwin Z."/>
            <person name="Lu X."/>
            <person name="Lewis E.E."/>
            <person name="Goodrich-Blair H."/>
            <person name="Stock S.P."/>
            <person name="Adams B.J."/>
            <person name="Sternberg P.W."/>
            <person name="Mortazavi A."/>
        </authorList>
    </citation>
    <scope>NUCLEOTIDE SEQUENCE [LARGE SCALE GENOMIC DNA]</scope>
    <source>
        <strain evidence="2">ALL</strain>
    </source>
</reference>
<reference evidence="2" key="3">
    <citation type="journal article" date="2019" name="G3 (Bethesda)">
        <title>Hybrid Assembly of the Genome of the Entomopathogenic Nematode Steinernema carpocapsae Identifies the X-Chromosome.</title>
        <authorList>
            <person name="Serra L."/>
            <person name="Macchietto M."/>
            <person name="Macias-Munoz A."/>
            <person name="McGill C.J."/>
            <person name="Rodriguez I.M."/>
            <person name="Rodriguez B."/>
            <person name="Murad R."/>
            <person name="Mortazavi A."/>
        </authorList>
    </citation>
    <scope>NUCLEOTIDE SEQUENCE</scope>
    <source>
        <strain evidence="2">ALL</strain>
    </source>
</reference>
<gene>
    <name evidence="2" type="ORF">L596_015193</name>
</gene>
<keyword evidence="1" id="KW-1133">Transmembrane helix</keyword>
<dbReference type="EMBL" id="AZBU02000004">
    <property type="protein sequence ID" value="TKR81303.1"/>
    <property type="molecule type" value="Genomic_DNA"/>
</dbReference>
<evidence type="ECO:0000313" key="2">
    <source>
        <dbReference type="EMBL" id="TKR81303.1"/>
    </source>
</evidence>
<dbReference type="AlphaFoldDB" id="A0A4U5NF90"/>
<organism evidence="2">
    <name type="scientific">Steinernema carpocapsae</name>
    <name type="common">Entomopathogenic nematode</name>
    <dbReference type="NCBI Taxonomy" id="34508"/>
    <lineage>
        <taxon>Eukaryota</taxon>
        <taxon>Metazoa</taxon>
        <taxon>Ecdysozoa</taxon>
        <taxon>Nematoda</taxon>
        <taxon>Chromadorea</taxon>
        <taxon>Rhabditida</taxon>
        <taxon>Tylenchina</taxon>
        <taxon>Panagrolaimomorpha</taxon>
        <taxon>Strongyloidoidea</taxon>
        <taxon>Steinernematidae</taxon>
        <taxon>Steinernema</taxon>
    </lineage>
</organism>
<comment type="caution">
    <text evidence="2">The sequence shown here is derived from an EMBL/GenBank/DDBJ whole genome shotgun (WGS) entry which is preliminary data.</text>
</comment>
<evidence type="ECO:0000256" key="1">
    <source>
        <dbReference type="SAM" id="Phobius"/>
    </source>
</evidence>
<reference evidence="2" key="1">
    <citation type="submission" date="2013-11" db="EMBL/GenBank/DDBJ databases">
        <authorList>
            <person name="Sternberg P."/>
            <person name="Dillman A."/>
            <person name="Macchietto M."/>
        </authorList>
    </citation>
    <scope>NUCLEOTIDE SEQUENCE</scope>
    <source>
        <strain evidence="2">ALL</strain>
    </source>
</reference>
<keyword evidence="1" id="KW-0472">Membrane</keyword>
<feature type="transmembrane region" description="Helical" evidence="1">
    <location>
        <begin position="81"/>
        <end position="106"/>
    </location>
</feature>
<keyword evidence="1" id="KW-0812">Transmembrane</keyword>
<sequence length="115" mass="13109">MQTLIRFHRKQVRLDQDCCVGTAQRLVKFSFFPYPNFAILRSPEAVSRHSDTIIVISAFENPPAPEMSAIRAPKKRRKMRCLCPLTSFTISQDFAIAALLIVFRLLNARILGDSE</sequence>
<protein>
    <submittedName>
        <fullName evidence="2">Uncharacterized protein</fullName>
    </submittedName>
</protein>
<proteinExistence type="predicted"/>
<accession>A0A4U5NF90</accession>
<name>A0A4U5NF90_STECR</name>